<sequence length="207" mass="23123">METQKVTIPEGYRKDARGALIPEASIKEIDKVRDELVLEIVRKAVATNQVMKDFKSEVFGDIAAFVELSAAQYGANLGGKKGNVTLYSFDGEYKVQRAIAESLQFDERIQAAKALIDACLQDWTEGSRPELKTIIDRAFDVDKEGNLNSNKILALRRVDIQDPRWKCAMDAISDSVQVVGSKSYIRVYKRVGDTDKYEPISLDLASI</sequence>
<name>A0A336N778_AGGAP</name>
<evidence type="ECO:0000313" key="2">
    <source>
        <dbReference type="Proteomes" id="UP000253728"/>
    </source>
</evidence>
<reference evidence="1 2" key="1">
    <citation type="submission" date="2018-06" db="EMBL/GenBank/DDBJ databases">
        <authorList>
            <consortium name="Pathogen Informatics"/>
            <person name="Doyle S."/>
        </authorList>
    </citation>
    <scope>NUCLEOTIDE SEQUENCE [LARGE SCALE GENOMIC DNA]</scope>
    <source>
        <strain evidence="1 2">NCTC5908</strain>
    </source>
</reference>
<dbReference type="InterPro" id="IPR021505">
    <property type="entry name" value="Phage_B3_Orf6"/>
</dbReference>
<dbReference type="GeneID" id="49634796"/>
<dbReference type="Proteomes" id="UP000253728">
    <property type="component" value="Unassembled WGS sequence"/>
</dbReference>
<proteinExistence type="predicted"/>
<dbReference type="RefSeq" id="WP_005705080.1">
    <property type="nucleotide sequence ID" value="NZ_MAQF01000009.1"/>
</dbReference>
<gene>
    <name evidence="1" type="ORF">NCTC5908_00659</name>
</gene>
<organism evidence="1 2">
    <name type="scientific">Aggregatibacter aphrophilus</name>
    <name type="common">Haemophilus aphrophilus</name>
    <dbReference type="NCBI Taxonomy" id="732"/>
    <lineage>
        <taxon>Bacteria</taxon>
        <taxon>Pseudomonadati</taxon>
        <taxon>Pseudomonadota</taxon>
        <taxon>Gammaproteobacteria</taxon>
        <taxon>Pasteurellales</taxon>
        <taxon>Pasteurellaceae</taxon>
        <taxon>Aggregatibacter</taxon>
    </lineage>
</organism>
<accession>A0A336N778</accession>
<dbReference type="AlphaFoldDB" id="A0A336N778"/>
<dbReference type="Pfam" id="PF11363">
    <property type="entry name" value="DUF3164"/>
    <property type="match status" value="1"/>
</dbReference>
<protein>
    <submittedName>
        <fullName evidence="1">Protein of uncharacterized function (DUF3164)</fullName>
    </submittedName>
</protein>
<dbReference type="EMBL" id="UFSP01000001">
    <property type="protein sequence ID" value="SSY94012.1"/>
    <property type="molecule type" value="Genomic_DNA"/>
</dbReference>
<evidence type="ECO:0000313" key="1">
    <source>
        <dbReference type="EMBL" id="SSY94012.1"/>
    </source>
</evidence>